<name>A0ABU6XR82_9FABA</name>
<evidence type="ECO:0000256" key="1">
    <source>
        <dbReference type="SAM" id="Coils"/>
    </source>
</evidence>
<protein>
    <recommendedName>
        <fullName evidence="2">Ribonuclease H1 N-terminal domain-containing protein</fullName>
    </recommendedName>
</protein>
<dbReference type="InterPro" id="IPR009027">
    <property type="entry name" value="Ribosomal_bL9/RNase_H1_N"/>
</dbReference>
<dbReference type="SUPFAM" id="SSF55658">
    <property type="entry name" value="L9 N-domain-like"/>
    <property type="match status" value="1"/>
</dbReference>
<reference evidence="3 4" key="1">
    <citation type="journal article" date="2023" name="Plants (Basel)">
        <title>Bridging the Gap: Combining Genomics and Transcriptomics Approaches to Understand Stylosanthes scabra, an Orphan Legume from the Brazilian Caatinga.</title>
        <authorList>
            <person name="Ferreira-Neto J.R.C."/>
            <person name="da Silva M.D."/>
            <person name="Binneck E."/>
            <person name="de Melo N.F."/>
            <person name="da Silva R.H."/>
            <person name="de Melo A.L.T.M."/>
            <person name="Pandolfi V."/>
            <person name="Bustamante F.O."/>
            <person name="Brasileiro-Vidal A.C."/>
            <person name="Benko-Iseppon A.M."/>
        </authorList>
    </citation>
    <scope>NUCLEOTIDE SEQUENCE [LARGE SCALE GENOMIC DNA]</scope>
    <source>
        <tissue evidence="3">Leaves</tissue>
    </source>
</reference>
<organism evidence="3 4">
    <name type="scientific">Stylosanthes scabra</name>
    <dbReference type="NCBI Taxonomy" id="79078"/>
    <lineage>
        <taxon>Eukaryota</taxon>
        <taxon>Viridiplantae</taxon>
        <taxon>Streptophyta</taxon>
        <taxon>Embryophyta</taxon>
        <taxon>Tracheophyta</taxon>
        <taxon>Spermatophyta</taxon>
        <taxon>Magnoliopsida</taxon>
        <taxon>eudicotyledons</taxon>
        <taxon>Gunneridae</taxon>
        <taxon>Pentapetalae</taxon>
        <taxon>rosids</taxon>
        <taxon>fabids</taxon>
        <taxon>Fabales</taxon>
        <taxon>Fabaceae</taxon>
        <taxon>Papilionoideae</taxon>
        <taxon>50 kb inversion clade</taxon>
        <taxon>dalbergioids sensu lato</taxon>
        <taxon>Dalbergieae</taxon>
        <taxon>Pterocarpus clade</taxon>
        <taxon>Stylosanthes</taxon>
    </lineage>
</organism>
<dbReference type="Gene3D" id="3.40.970.10">
    <property type="entry name" value="Ribonuclease H1, N-terminal domain"/>
    <property type="match status" value="1"/>
</dbReference>
<feature type="domain" description="Ribonuclease H1 N-terminal" evidence="2">
    <location>
        <begin position="10"/>
        <end position="49"/>
    </location>
</feature>
<comment type="caution">
    <text evidence="3">The sequence shown here is derived from an EMBL/GenBank/DDBJ whole genome shotgun (WGS) entry which is preliminary data.</text>
</comment>
<proteinExistence type="predicted"/>
<evidence type="ECO:0000259" key="2">
    <source>
        <dbReference type="Pfam" id="PF01693"/>
    </source>
</evidence>
<feature type="coiled-coil region" evidence="1">
    <location>
        <begin position="190"/>
        <end position="217"/>
    </location>
</feature>
<keyword evidence="1" id="KW-0175">Coiled coil</keyword>
<keyword evidence="4" id="KW-1185">Reference proteome</keyword>
<evidence type="ECO:0000313" key="3">
    <source>
        <dbReference type="EMBL" id="MED6200124.1"/>
    </source>
</evidence>
<sequence length="250" mass="28432">MEENTQRYLFYVVTKGHQPGVYSSWAEAKEQVEGFTFAEVHGFNSYEYAVLCFKSRMSSICSEIAATEDVFGCTWDVVSGSNGLPVIPEEELNAEFALVNSMEDWLVKLCHKCGIPGPCFFRQVRYLRNQGPFFGYTVVVPGFPLELELVATGRYSRLETAAREDAAAEMLRRLEETTGKEIRYYNHSKVKLYSDANNALRARVAQLEDAYDKLRVSRKPTRSLTNLVQKSSYANDIQTHPTRNRSAYIS</sequence>
<evidence type="ECO:0000313" key="4">
    <source>
        <dbReference type="Proteomes" id="UP001341840"/>
    </source>
</evidence>
<dbReference type="EMBL" id="JASCZI010212701">
    <property type="protein sequence ID" value="MED6200124.1"/>
    <property type="molecule type" value="Genomic_DNA"/>
</dbReference>
<dbReference type="InterPro" id="IPR011320">
    <property type="entry name" value="RNase_H1_N"/>
</dbReference>
<accession>A0ABU6XR82</accession>
<dbReference type="Proteomes" id="UP001341840">
    <property type="component" value="Unassembled WGS sequence"/>
</dbReference>
<dbReference type="Pfam" id="PF01693">
    <property type="entry name" value="Cauli_VI"/>
    <property type="match status" value="1"/>
</dbReference>
<gene>
    <name evidence="3" type="ORF">PIB30_082141</name>
</gene>
<dbReference type="InterPro" id="IPR037056">
    <property type="entry name" value="RNase_H1_N_sf"/>
</dbReference>